<dbReference type="Proteomes" id="UP000077315">
    <property type="component" value="Unassembled WGS sequence"/>
</dbReference>
<dbReference type="EMBL" id="KV441025">
    <property type="protein sequence ID" value="OAD67084.1"/>
    <property type="molecule type" value="Genomic_DNA"/>
</dbReference>
<organism evidence="7 8">
    <name type="scientific">Phycomyces blakesleeanus (strain ATCC 8743b / DSM 1359 / FGSC 10004 / NBRC 33097 / NRRL 1555)</name>
    <dbReference type="NCBI Taxonomy" id="763407"/>
    <lineage>
        <taxon>Eukaryota</taxon>
        <taxon>Fungi</taxon>
        <taxon>Fungi incertae sedis</taxon>
        <taxon>Mucoromycota</taxon>
        <taxon>Mucoromycotina</taxon>
        <taxon>Mucoromycetes</taxon>
        <taxon>Mucorales</taxon>
        <taxon>Phycomycetaceae</taxon>
        <taxon>Phycomyces</taxon>
    </lineage>
</organism>
<dbReference type="AlphaFoldDB" id="A0A162N9F1"/>
<dbReference type="InterPro" id="IPR037185">
    <property type="entry name" value="EmrE-like"/>
</dbReference>
<evidence type="ECO:0000313" key="7">
    <source>
        <dbReference type="EMBL" id="OAD67084.1"/>
    </source>
</evidence>
<feature type="transmembrane region" description="Helical" evidence="5">
    <location>
        <begin position="337"/>
        <end position="354"/>
    </location>
</feature>
<evidence type="ECO:0000256" key="2">
    <source>
        <dbReference type="ARBA" id="ARBA00022692"/>
    </source>
</evidence>
<proteinExistence type="predicted"/>
<dbReference type="SUPFAM" id="SSF103481">
    <property type="entry name" value="Multidrug resistance efflux transporter EmrE"/>
    <property type="match status" value="2"/>
</dbReference>
<dbReference type="Pfam" id="PF00892">
    <property type="entry name" value="EamA"/>
    <property type="match status" value="2"/>
</dbReference>
<feature type="transmembrane region" description="Helical" evidence="5">
    <location>
        <begin position="141"/>
        <end position="161"/>
    </location>
</feature>
<reference evidence="8" key="1">
    <citation type="submission" date="2015-06" db="EMBL/GenBank/DDBJ databases">
        <title>Expansion of signal transduction pathways in fungi by whole-genome duplication.</title>
        <authorList>
            <consortium name="DOE Joint Genome Institute"/>
            <person name="Corrochano L.M."/>
            <person name="Kuo A."/>
            <person name="Marcet-Houben M."/>
            <person name="Polaino S."/>
            <person name="Salamov A."/>
            <person name="Villalobos J.M."/>
            <person name="Alvarez M.I."/>
            <person name="Avalos J."/>
            <person name="Benito E.P."/>
            <person name="Benoit I."/>
            <person name="Burger G."/>
            <person name="Camino L.P."/>
            <person name="Canovas D."/>
            <person name="Cerda-Olmedo E."/>
            <person name="Cheng J.-F."/>
            <person name="Dominguez A."/>
            <person name="Elias M."/>
            <person name="Eslava A.P."/>
            <person name="Glaser F."/>
            <person name="Grimwood J."/>
            <person name="Gutierrez G."/>
            <person name="Heitman J."/>
            <person name="Henrissat B."/>
            <person name="Iturriaga E.A."/>
            <person name="Lang B.F."/>
            <person name="Lavin J.L."/>
            <person name="Lee S."/>
            <person name="Li W."/>
            <person name="Lindquist E."/>
            <person name="Lopez-Garcia S."/>
            <person name="Luque E.M."/>
            <person name="Marcos A.T."/>
            <person name="Martin J."/>
            <person name="McCluskey K."/>
            <person name="Medina H.R."/>
            <person name="Miralles-Duran A."/>
            <person name="Miyazaki A."/>
            <person name="Munoz-Torres E."/>
            <person name="Oguiza J.A."/>
            <person name="Ohm R."/>
            <person name="Olmedo M."/>
            <person name="Orejas M."/>
            <person name="Ortiz-Castellanos L."/>
            <person name="Pisabarro A.G."/>
            <person name="Rodriguez-Romero J."/>
            <person name="Ruiz-Herrera J."/>
            <person name="Ruiz-Vazquez R."/>
            <person name="Sanz C."/>
            <person name="Schackwitz W."/>
            <person name="Schmutz J."/>
            <person name="Shahriari M."/>
            <person name="Shelest E."/>
            <person name="Silva-Franco F."/>
            <person name="Soanes D."/>
            <person name="Syed K."/>
            <person name="Tagua V.G."/>
            <person name="Talbot N.J."/>
            <person name="Thon M."/>
            <person name="De vries R.P."/>
            <person name="Wiebenga A."/>
            <person name="Yadav J.S."/>
            <person name="Braun E.L."/>
            <person name="Baker S."/>
            <person name="Garre V."/>
            <person name="Horwitz B."/>
            <person name="Torres-Martinez S."/>
            <person name="Idnurm A."/>
            <person name="Herrera-Estrella A."/>
            <person name="Gabaldon T."/>
            <person name="Grigoriev I.V."/>
        </authorList>
    </citation>
    <scope>NUCLEOTIDE SEQUENCE [LARGE SCALE GENOMIC DNA]</scope>
    <source>
        <strain evidence="8">NRRL 1555(-)</strain>
    </source>
</reference>
<keyword evidence="8" id="KW-1185">Reference proteome</keyword>
<gene>
    <name evidence="7" type="ORF">PHYBLDRAFT_174468</name>
</gene>
<feature type="domain" description="EamA" evidence="6">
    <location>
        <begin position="53"/>
        <end position="184"/>
    </location>
</feature>
<feature type="transmembrane region" description="Helical" evidence="5">
    <location>
        <begin position="247"/>
        <end position="269"/>
    </location>
</feature>
<dbReference type="InParanoid" id="A0A162N9F1"/>
<dbReference type="STRING" id="763407.A0A162N9F1"/>
<dbReference type="GO" id="GO:0016020">
    <property type="term" value="C:membrane"/>
    <property type="evidence" value="ECO:0007669"/>
    <property type="project" value="UniProtKB-SubCell"/>
</dbReference>
<keyword evidence="2 5" id="KW-0812">Transmembrane</keyword>
<comment type="subcellular location">
    <subcellularLocation>
        <location evidence="1">Membrane</location>
        <topology evidence="1">Multi-pass membrane protein</topology>
    </subcellularLocation>
</comment>
<keyword evidence="4 5" id="KW-0472">Membrane</keyword>
<protein>
    <recommendedName>
        <fullName evidence="6">EamA domain-containing protein</fullName>
    </recommendedName>
</protein>
<evidence type="ECO:0000313" key="8">
    <source>
        <dbReference type="Proteomes" id="UP000077315"/>
    </source>
</evidence>
<dbReference type="GeneID" id="28998160"/>
<feature type="transmembrane region" description="Helical" evidence="5">
    <location>
        <begin position="117"/>
        <end position="135"/>
    </location>
</feature>
<evidence type="ECO:0000256" key="4">
    <source>
        <dbReference type="ARBA" id="ARBA00023136"/>
    </source>
</evidence>
<feature type="transmembrane region" description="Helical" evidence="5">
    <location>
        <begin position="168"/>
        <end position="185"/>
    </location>
</feature>
<dbReference type="OrthoDB" id="306876at2759"/>
<evidence type="ECO:0000256" key="1">
    <source>
        <dbReference type="ARBA" id="ARBA00004141"/>
    </source>
</evidence>
<feature type="transmembrane region" description="Helical" evidence="5">
    <location>
        <begin position="312"/>
        <end position="331"/>
    </location>
</feature>
<dbReference type="PANTHER" id="PTHR22911">
    <property type="entry name" value="ACYL-MALONYL CONDENSING ENZYME-RELATED"/>
    <property type="match status" value="1"/>
</dbReference>
<feature type="transmembrane region" description="Helical" evidence="5">
    <location>
        <begin position="215"/>
        <end position="235"/>
    </location>
</feature>
<feature type="domain" description="EamA" evidence="6">
    <location>
        <begin position="219"/>
        <end position="347"/>
    </location>
</feature>
<sequence>MANVAEQHLPVVQKPKRANVQIVNEATSLMPSQNKSADLSLSLEPTERRKQWLGLIIMGMSAMSFSCMAMLVRISAVYFSIVDIVLARSATQLVLSLASCAVLGINPLGKYGVRKWLFFRALVGSIGLILFFYSLTRLPMLEATSLFFLGPTFTAIVSYLVLNEPYTLFDGVCSVGCLFGIILVWKPKYALGHPVADPTAGVYNMDPSQLAEDEMARSFAILCAVAGAIMSAIAYISVRKVGKGTHLMVHSVYFAVISCVLCIGGVFVMPPNTLLQEDWSSYTLLGLMALFSFAGQCFLNQGVQMVPAGLGALMRICDIVFAYLSGVFVLHEYPDSLCVSGVCLIVGMTTTLSIHKWQVQKIRALELRKQRSRERV</sequence>
<feature type="transmembrane region" description="Helical" evidence="5">
    <location>
        <begin position="52"/>
        <end position="79"/>
    </location>
</feature>
<dbReference type="VEuPathDB" id="FungiDB:PHYBLDRAFT_174468"/>
<feature type="transmembrane region" description="Helical" evidence="5">
    <location>
        <begin position="85"/>
        <end position="105"/>
    </location>
</feature>
<feature type="transmembrane region" description="Helical" evidence="5">
    <location>
        <begin position="281"/>
        <end position="300"/>
    </location>
</feature>
<dbReference type="RefSeq" id="XP_018285124.1">
    <property type="nucleotide sequence ID" value="XM_018437254.1"/>
</dbReference>
<keyword evidence="3 5" id="KW-1133">Transmembrane helix</keyword>
<dbReference type="InterPro" id="IPR000620">
    <property type="entry name" value="EamA_dom"/>
</dbReference>
<dbReference type="PANTHER" id="PTHR22911:SF6">
    <property type="entry name" value="SOLUTE CARRIER FAMILY 35 MEMBER G1"/>
    <property type="match status" value="1"/>
</dbReference>
<name>A0A162N9F1_PHYB8</name>
<evidence type="ECO:0000259" key="6">
    <source>
        <dbReference type="Pfam" id="PF00892"/>
    </source>
</evidence>
<evidence type="ECO:0000256" key="3">
    <source>
        <dbReference type="ARBA" id="ARBA00022989"/>
    </source>
</evidence>
<accession>A0A162N9F1</accession>
<evidence type="ECO:0000256" key="5">
    <source>
        <dbReference type="SAM" id="Phobius"/>
    </source>
</evidence>